<evidence type="ECO:0000256" key="3">
    <source>
        <dbReference type="ARBA" id="ARBA00012438"/>
    </source>
</evidence>
<dbReference type="EC" id="2.7.13.3" evidence="3"/>
<evidence type="ECO:0000256" key="8">
    <source>
        <dbReference type="SAM" id="MobiDB-lite"/>
    </source>
</evidence>
<dbReference type="InterPro" id="IPR050736">
    <property type="entry name" value="Sensor_HK_Regulatory"/>
</dbReference>
<evidence type="ECO:0000256" key="5">
    <source>
        <dbReference type="ARBA" id="ARBA00022679"/>
    </source>
</evidence>
<protein>
    <recommendedName>
        <fullName evidence="3">histidine kinase</fullName>
        <ecNumber evidence="3">2.7.13.3</ecNumber>
    </recommendedName>
</protein>
<dbReference type="SMART" id="SM00387">
    <property type="entry name" value="HATPase_c"/>
    <property type="match status" value="1"/>
</dbReference>
<evidence type="ECO:0000259" key="10">
    <source>
        <dbReference type="PROSITE" id="PS50112"/>
    </source>
</evidence>
<feature type="region of interest" description="Disordered" evidence="8">
    <location>
        <begin position="241"/>
        <end position="274"/>
    </location>
</feature>
<dbReference type="InterPro" id="IPR036097">
    <property type="entry name" value="HisK_dim/P_sf"/>
</dbReference>
<dbReference type="SUPFAM" id="SSF55874">
    <property type="entry name" value="ATPase domain of HSP90 chaperone/DNA topoisomerase II/histidine kinase"/>
    <property type="match status" value="1"/>
</dbReference>
<dbReference type="InterPro" id="IPR013656">
    <property type="entry name" value="PAS_4"/>
</dbReference>
<dbReference type="SMART" id="SM00388">
    <property type="entry name" value="HisKA"/>
    <property type="match status" value="1"/>
</dbReference>
<evidence type="ECO:0000256" key="7">
    <source>
        <dbReference type="ARBA" id="ARBA00023012"/>
    </source>
</evidence>
<evidence type="ECO:0000259" key="9">
    <source>
        <dbReference type="PROSITE" id="PS50109"/>
    </source>
</evidence>
<dbReference type="Gene3D" id="3.30.565.10">
    <property type="entry name" value="Histidine kinase-like ATPase, C-terminal domain"/>
    <property type="match status" value="1"/>
</dbReference>
<evidence type="ECO:0000256" key="2">
    <source>
        <dbReference type="ARBA" id="ARBA00004236"/>
    </source>
</evidence>
<dbReference type="Gene3D" id="3.30.450.20">
    <property type="entry name" value="PAS domain"/>
    <property type="match status" value="1"/>
</dbReference>
<dbReference type="PANTHER" id="PTHR43711">
    <property type="entry name" value="TWO-COMPONENT HISTIDINE KINASE"/>
    <property type="match status" value="1"/>
</dbReference>
<dbReference type="CDD" id="cd00075">
    <property type="entry name" value="HATPase"/>
    <property type="match status" value="1"/>
</dbReference>
<dbReference type="InterPro" id="IPR003594">
    <property type="entry name" value="HATPase_dom"/>
</dbReference>
<dbReference type="PROSITE" id="PS50109">
    <property type="entry name" value="HIS_KIN"/>
    <property type="match status" value="1"/>
</dbReference>
<keyword evidence="7" id="KW-0902">Two-component regulatory system</keyword>
<evidence type="ECO:0000256" key="1">
    <source>
        <dbReference type="ARBA" id="ARBA00000085"/>
    </source>
</evidence>
<dbReference type="RefSeq" id="WP_284303779.1">
    <property type="nucleotide sequence ID" value="NZ_BSUO01000001.1"/>
</dbReference>
<dbReference type="Pfam" id="PF02518">
    <property type="entry name" value="HATPase_c"/>
    <property type="match status" value="1"/>
</dbReference>
<dbReference type="CDD" id="cd00130">
    <property type="entry name" value="PAS"/>
    <property type="match status" value="1"/>
</dbReference>
<keyword evidence="6 11" id="KW-0418">Kinase</keyword>
<dbReference type="InterPro" id="IPR003661">
    <property type="entry name" value="HisK_dim/P_dom"/>
</dbReference>
<dbReference type="SUPFAM" id="SSF55785">
    <property type="entry name" value="PYP-like sensor domain (PAS domain)"/>
    <property type="match status" value="1"/>
</dbReference>
<dbReference type="Proteomes" id="UP001157126">
    <property type="component" value="Unassembled WGS sequence"/>
</dbReference>
<dbReference type="Pfam" id="PF08448">
    <property type="entry name" value="PAS_4"/>
    <property type="match status" value="1"/>
</dbReference>
<comment type="catalytic activity">
    <reaction evidence="1">
        <text>ATP + protein L-histidine = ADP + protein N-phospho-L-histidine.</text>
        <dbReference type="EC" id="2.7.13.3"/>
    </reaction>
</comment>
<dbReference type="Pfam" id="PF00512">
    <property type="entry name" value="HisKA"/>
    <property type="match status" value="1"/>
</dbReference>
<dbReference type="GO" id="GO:0016301">
    <property type="term" value="F:kinase activity"/>
    <property type="evidence" value="ECO:0007669"/>
    <property type="project" value="UniProtKB-KW"/>
</dbReference>
<dbReference type="Gene3D" id="1.10.287.130">
    <property type="match status" value="1"/>
</dbReference>
<dbReference type="InterPro" id="IPR036890">
    <property type="entry name" value="HATPase_C_sf"/>
</dbReference>
<keyword evidence="4" id="KW-0597">Phosphoprotein</keyword>
<dbReference type="InterPro" id="IPR035965">
    <property type="entry name" value="PAS-like_dom_sf"/>
</dbReference>
<proteinExistence type="predicted"/>
<accession>A0ABQ6IRP1</accession>
<gene>
    <name evidence="11" type="ORF">GCM10025883_20500</name>
</gene>
<name>A0ABQ6IRP1_9MICO</name>
<comment type="subcellular location">
    <subcellularLocation>
        <location evidence="2">Cell membrane</location>
    </subcellularLocation>
</comment>
<keyword evidence="5" id="KW-0808">Transferase</keyword>
<evidence type="ECO:0000256" key="4">
    <source>
        <dbReference type="ARBA" id="ARBA00022553"/>
    </source>
</evidence>
<dbReference type="CDD" id="cd00082">
    <property type="entry name" value="HisKA"/>
    <property type="match status" value="1"/>
</dbReference>
<dbReference type="PRINTS" id="PR00344">
    <property type="entry name" value="BCTRLSENSOR"/>
</dbReference>
<reference evidence="12" key="1">
    <citation type="journal article" date="2019" name="Int. J. Syst. Evol. Microbiol.">
        <title>The Global Catalogue of Microorganisms (GCM) 10K type strain sequencing project: providing services to taxonomists for standard genome sequencing and annotation.</title>
        <authorList>
            <consortium name="The Broad Institute Genomics Platform"/>
            <consortium name="The Broad Institute Genome Sequencing Center for Infectious Disease"/>
            <person name="Wu L."/>
            <person name="Ma J."/>
        </authorList>
    </citation>
    <scope>NUCLEOTIDE SEQUENCE [LARGE SCALE GENOMIC DNA]</scope>
    <source>
        <strain evidence="12">NBRC 113072</strain>
    </source>
</reference>
<sequence>MSRDDSLISGAGCDAEAVLSCLPDGVVVADEHGLVQLVNPRAAKLLGRRPEDVVGERVVEALPLLDAAGHSWWTCCDPWDGLATRTGHRERLLLLPGRGQVLVTMRYVRAEPLGPVVRVVVALRDTDARRRAETENAELISMVAHELRAPLASVKGFSSTLLKRWDRFTDTQKHLMIETIEADAERLARLIHELLDVSRLDTSRLRLDRRRVDLREVIVRCVERLVASGLDPSRFEIRIDDDPCRAGTDGTGPAGAGTAEVDTEVDAPTDPLPATDEVDRADVLVWADADRLDQIVTNLLENAVRHGAGTVHVSVSPQNPGTAEGSSPMWIVSVADEGEGIRPEQYALVFSKFWHGSRRGSTGLGLYLVRGLVEAHGGSISVDRAPEGGALFRFALPRASTAR</sequence>
<dbReference type="InterPro" id="IPR004358">
    <property type="entry name" value="Sig_transdc_His_kin-like_C"/>
</dbReference>
<feature type="domain" description="Histidine kinase" evidence="9">
    <location>
        <begin position="142"/>
        <end position="400"/>
    </location>
</feature>
<keyword evidence="12" id="KW-1185">Reference proteome</keyword>
<evidence type="ECO:0000256" key="6">
    <source>
        <dbReference type="ARBA" id="ARBA00022777"/>
    </source>
</evidence>
<evidence type="ECO:0000313" key="12">
    <source>
        <dbReference type="Proteomes" id="UP001157126"/>
    </source>
</evidence>
<comment type="caution">
    <text evidence="11">The sequence shown here is derived from an EMBL/GenBank/DDBJ whole genome shotgun (WGS) entry which is preliminary data.</text>
</comment>
<dbReference type="InterPro" id="IPR005467">
    <property type="entry name" value="His_kinase_dom"/>
</dbReference>
<dbReference type="PANTHER" id="PTHR43711:SF1">
    <property type="entry name" value="HISTIDINE KINASE 1"/>
    <property type="match status" value="1"/>
</dbReference>
<feature type="domain" description="PAS" evidence="10">
    <location>
        <begin position="18"/>
        <end position="59"/>
    </location>
</feature>
<dbReference type="EMBL" id="BSUO01000001">
    <property type="protein sequence ID" value="GMA40005.1"/>
    <property type="molecule type" value="Genomic_DNA"/>
</dbReference>
<dbReference type="InterPro" id="IPR000014">
    <property type="entry name" value="PAS"/>
</dbReference>
<dbReference type="SUPFAM" id="SSF47384">
    <property type="entry name" value="Homodimeric domain of signal transducing histidine kinase"/>
    <property type="match status" value="1"/>
</dbReference>
<organism evidence="11 12">
    <name type="scientific">Mobilicoccus caccae</name>
    <dbReference type="NCBI Taxonomy" id="1859295"/>
    <lineage>
        <taxon>Bacteria</taxon>
        <taxon>Bacillati</taxon>
        <taxon>Actinomycetota</taxon>
        <taxon>Actinomycetes</taxon>
        <taxon>Micrococcales</taxon>
        <taxon>Dermatophilaceae</taxon>
        <taxon>Mobilicoccus</taxon>
    </lineage>
</organism>
<evidence type="ECO:0000313" key="11">
    <source>
        <dbReference type="EMBL" id="GMA40005.1"/>
    </source>
</evidence>
<dbReference type="PROSITE" id="PS50112">
    <property type="entry name" value="PAS"/>
    <property type="match status" value="1"/>
</dbReference>